<dbReference type="OrthoDB" id="3679796at2"/>
<dbReference type="PANTHER" id="PTHR37299">
    <property type="entry name" value="TRANSCRIPTIONAL REGULATOR-RELATED"/>
    <property type="match status" value="1"/>
</dbReference>
<organism evidence="4 5">
    <name type="scientific">Roseibium aggregatum</name>
    <dbReference type="NCBI Taxonomy" id="187304"/>
    <lineage>
        <taxon>Bacteria</taxon>
        <taxon>Pseudomonadati</taxon>
        <taxon>Pseudomonadota</taxon>
        <taxon>Alphaproteobacteria</taxon>
        <taxon>Hyphomicrobiales</taxon>
        <taxon>Stappiaceae</taxon>
        <taxon>Roseibium</taxon>
    </lineage>
</organism>
<name>A0A0M6YAE9_9HYPH</name>
<keyword evidence="1" id="KW-0597">Phosphoprotein</keyword>
<dbReference type="PANTHER" id="PTHR37299:SF1">
    <property type="entry name" value="STAGE 0 SPORULATION PROTEIN A HOMOLOG"/>
    <property type="match status" value="1"/>
</dbReference>
<dbReference type="Gene3D" id="2.40.50.1020">
    <property type="entry name" value="LytTr DNA-binding domain"/>
    <property type="match status" value="1"/>
</dbReference>
<accession>A0A0M6YAE9</accession>
<dbReference type="AlphaFoldDB" id="A0A0M6YAE9"/>
<dbReference type="EMBL" id="CXST01000004">
    <property type="protein sequence ID" value="CTQ46694.1"/>
    <property type="molecule type" value="Genomic_DNA"/>
</dbReference>
<sequence>MLRVVLVDDEPSARRGLRRMLAEFPDIAVSGEAGDLESARQVMHEVRPDAIFLDVELTNGKGLDLATDLPPETFVIVVSAYDLYAIDAFDVAALDFLVKPVKPERLETAIGRLRERLPPVPSTPDNNVSPTLVTAQGRLQFKTSSASILVSHDAVAFLRAEGDYTRVYLENGQQHLANGLLRVFETRLPAPPFHRLDRSTIVNCAQIQRVNWHASGRSSIHFSNGSNVVEIGRPASKRLRSILQLSGG</sequence>
<dbReference type="Pfam" id="PF04397">
    <property type="entry name" value="LytTR"/>
    <property type="match status" value="1"/>
</dbReference>
<dbReference type="SMART" id="SM00850">
    <property type="entry name" value="LytTR"/>
    <property type="match status" value="1"/>
</dbReference>
<evidence type="ECO:0000313" key="5">
    <source>
        <dbReference type="Proteomes" id="UP000048926"/>
    </source>
</evidence>
<feature type="domain" description="HTH LytTR-type" evidence="3">
    <location>
        <begin position="139"/>
        <end position="245"/>
    </location>
</feature>
<gene>
    <name evidence="4" type="primary">yehT</name>
    <name evidence="4" type="ORF">LAL4801_05153</name>
</gene>
<dbReference type="PROSITE" id="PS50110">
    <property type="entry name" value="RESPONSE_REGULATORY"/>
    <property type="match status" value="1"/>
</dbReference>
<dbReference type="InterPro" id="IPR046947">
    <property type="entry name" value="LytR-like"/>
</dbReference>
<dbReference type="PROSITE" id="PS50930">
    <property type="entry name" value="HTH_LYTTR"/>
    <property type="match status" value="1"/>
</dbReference>
<dbReference type="InterPro" id="IPR011006">
    <property type="entry name" value="CheY-like_superfamily"/>
</dbReference>
<dbReference type="RefSeq" id="WP_082444745.1">
    <property type="nucleotide sequence ID" value="NZ_CXST01000004.1"/>
</dbReference>
<dbReference type="SMART" id="SM00448">
    <property type="entry name" value="REC"/>
    <property type="match status" value="1"/>
</dbReference>
<feature type="modified residue" description="4-aspartylphosphate" evidence="1">
    <location>
        <position position="54"/>
    </location>
</feature>
<protein>
    <submittedName>
        <fullName evidence="4">Transcriptional regulatory protein YehT</fullName>
    </submittedName>
</protein>
<dbReference type="GO" id="GO:0003677">
    <property type="term" value="F:DNA binding"/>
    <property type="evidence" value="ECO:0007669"/>
    <property type="project" value="InterPro"/>
</dbReference>
<dbReference type="Pfam" id="PF00072">
    <property type="entry name" value="Response_reg"/>
    <property type="match status" value="1"/>
</dbReference>
<evidence type="ECO:0000256" key="1">
    <source>
        <dbReference type="PROSITE-ProRule" id="PRU00169"/>
    </source>
</evidence>
<keyword evidence="5" id="KW-1185">Reference proteome</keyword>
<dbReference type="SUPFAM" id="SSF52172">
    <property type="entry name" value="CheY-like"/>
    <property type="match status" value="1"/>
</dbReference>
<feature type="domain" description="Response regulatory" evidence="2">
    <location>
        <begin position="3"/>
        <end position="114"/>
    </location>
</feature>
<evidence type="ECO:0000259" key="3">
    <source>
        <dbReference type="PROSITE" id="PS50930"/>
    </source>
</evidence>
<dbReference type="GO" id="GO:0000156">
    <property type="term" value="F:phosphorelay response regulator activity"/>
    <property type="evidence" value="ECO:0007669"/>
    <property type="project" value="InterPro"/>
</dbReference>
<proteinExistence type="predicted"/>
<evidence type="ECO:0000259" key="2">
    <source>
        <dbReference type="PROSITE" id="PS50110"/>
    </source>
</evidence>
<dbReference type="Proteomes" id="UP000048926">
    <property type="component" value="Unassembled WGS sequence"/>
</dbReference>
<dbReference type="Gene3D" id="3.40.50.2300">
    <property type="match status" value="1"/>
</dbReference>
<dbReference type="InterPro" id="IPR001789">
    <property type="entry name" value="Sig_transdc_resp-reg_receiver"/>
</dbReference>
<dbReference type="InterPro" id="IPR007492">
    <property type="entry name" value="LytTR_DNA-bd_dom"/>
</dbReference>
<evidence type="ECO:0000313" key="4">
    <source>
        <dbReference type="EMBL" id="CTQ46694.1"/>
    </source>
</evidence>
<reference evidence="5" key="1">
    <citation type="submission" date="2015-07" db="EMBL/GenBank/DDBJ databases">
        <authorList>
            <person name="Rodrigo-Torres Lidia"/>
            <person name="Arahal R.David."/>
        </authorList>
    </citation>
    <scope>NUCLEOTIDE SEQUENCE [LARGE SCALE GENOMIC DNA]</scope>
    <source>
        <strain evidence="5">CECT 4801</strain>
    </source>
</reference>